<accession>A0A561R9D3</accession>
<evidence type="ECO:0000256" key="5">
    <source>
        <dbReference type="ARBA" id="ARBA00022741"/>
    </source>
</evidence>
<dbReference type="SMART" id="SM00911">
    <property type="entry name" value="HWE_HK"/>
    <property type="match status" value="1"/>
</dbReference>
<dbReference type="InterPro" id="IPR001789">
    <property type="entry name" value="Sig_transdc_resp-reg_receiver"/>
</dbReference>
<reference evidence="10 11" key="1">
    <citation type="submission" date="2019-06" db="EMBL/GenBank/DDBJ databases">
        <title>Sorghum-associated microbial communities from plants grown in Nebraska, USA.</title>
        <authorList>
            <person name="Schachtman D."/>
        </authorList>
    </citation>
    <scope>NUCLEOTIDE SEQUENCE [LARGE SCALE GENOMIC DNA]</scope>
    <source>
        <strain evidence="10 11">1225</strain>
    </source>
</reference>
<evidence type="ECO:0000256" key="6">
    <source>
        <dbReference type="ARBA" id="ARBA00022777"/>
    </source>
</evidence>
<evidence type="ECO:0000256" key="2">
    <source>
        <dbReference type="ARBA" id="ARBA00012438"/>
    </source>
</evidence>
<dbReference type="InterPro" id="IPR036890">
    <property type="entry name" value="HATPase_C_sf"/>
</dbReference>
<keyword evidence="7" id="KW-0067">ATP-binding</keyword>
<evidence type="ECO:0000313" key="10">
    <source>
        <dbReference type="EMBL" id="TWF59218.1"/>
    </source>
</evidence>
<dbReference type="EC" id="2.7.13.3" evidence="2"/>
<evidence type="ECO:0000256" key="8">
    <source>
        <dbReference type="PROSITE-ProRule" id="PRU00169"/>
    </source>
</evidence>
<dbReference type="SUPFAM" id="SSF55781">
    <property type="entry name" value="GAF domain-like"/>
    <property type="match status" value="2"/>
</dbReference>
<keyword evidence="3 8" id="KW-0597">Phosphoprotein</keyword>
<dbReference type="PANTHER" id="PTHR41523:SF7">
    <property type="entry name" value="HISTIDINE KINASE"/>
    <property type="match status" value="1"/>
</dbReference>
<sequence>MEQLQDREVWLSGQRQAFASALNDAPLKETLDILVETATSALGEGTRAAFFLTGPDGATLHHIAGMPDDYALVVDGLRVGSESLACGLAAHSGQAVLTADVYLDPLWKPWVWLADKYQYRACWSFPINTSTGHFVGTFSVYWPEPREAVGCDIDRAALITQTAGVIISRFKEAEERRRAEQALLETQKQLEAELADSELLRQISLELAGDDGEDALYQKLVGAAAQIMKSDVCTVQFLHPERGVAGELEMLASTGLDARGIEYWKWVRGDSGCTCGEVLRTGKRAIAEDVETCSFMAGTPDRDVLLGGGIRAGQTTPLITRDGKLVGMISTHWGKPHRPSERELRMLDIIARSAADLIERRRAAETQRLLLNELNHRVKNTLAVVQAMASRTLARSPDPKDFAKAFGGRVQSLAKIHDLLSAKSWEGADLKDLIQGQISAGASDETRLKTSGPAVRLDPQMALHLALIMHELGTNATKYGALSVATGKVSIDWRIEDGLRIRWSELGGPRVEPAASLGFGTTLICQSARGQGGDAQMTALPEGIIWDISVPYIVKSSAIKLPVTKTEEKPAAHMETRNLKGRRILVVEDEPLIGMDIVASLEDAGAEVEGPVATIDEACAIIADTRFDAALVDANLHGRPVGPIAAALAERAVPFAFATGYDRDGLPEDFRDRPILGKPAGPEQVVEMVGRLIASSSP</sequence>
<dbReference type="Pfam" id="PF13185">
    <property type="entry name" value="GAF_2"/>
    <property type="match status" value="2"/>
</dbReference>
<dbReference type="SMART" id="SM00065">
    <property type="entry name" value="GAF"/>
    <property type="match status" value="2"/>
</dbReference>
<evidence type="ECO:0000256" key="1">
    <source>
        <dbReference type="ARBA" id="ARBA00000085"/>
    </source>
</evidence>
<dbReference type="Pfam" id="PF07536">
    <property type="entry name" value="HWE_HK"/>
    <property type="match status" value="1"/>
</dbReference>
<dbReference type="Gene3D" id="3.30.450.40">
    <property type="match status" value="2"/>
</dbReference>
<dbReference type="InterPro" id="IPR029016">
    <property type="entry name" value="GAF-like_dom_sf"/>
</dbReference>
<dbReference type="Proteomes" id="UP000320653">
    <property type="component" value="Unassembled WGS sequence"/>
</dbReference>
<name>A0A561R9D3_9HYPH</name>
<dbReference type="SUPFAM" id="SSF52172">
    <property type="entry name" value="CheY-like"/>
    <property type="match status" value="1"/>
</dbReference>
<evidence type="ECO:0000256" key="4">
    <source>
        <dbReference type="ARBA" id="ARBA00022679"/>
    </source>
</evidence>
<dbReference type="Gene3D" id="3.40.50.2300">
    <property type="match status" value="1"/>
</dbReference>
<feature type="domain" description="Response regulatory" evidence="9">
    <location>
        <begin position="583"/>
        <end position="693"/>
    </location>
</feature>
<dbReference type="PANTHER" id="PTHR41523">
    <property type="entry name" value="TWO-COMPONENT SYSTEM SENSOR PROTEIN"/>
    <property type="match status" value="1"/>
</dbReference>
<dbReference type="EMBL" id="VIWP01000001">
    <property type="protein sequence ID" value="TWF59218.1"/>
    <property type="molecule type" value="Genomic_DNA"/>
</dbReference>
<feature type="modified residue" description="4-aspartylphosphate" evidence="8">
    <location>
        <position position="633"/>
    </location>
</feature>
<dbReference type="GO" id="GO:0004673">
    <property type="term" value="F:protein histidine kinase activity"/>
    <property type="evidence" value="ECO:0007669"/>
    <property type="project" value="UniProtKB-EC"/>
</dbReference>
<dbReference type="PROSITE" id="PS50110">
    <property type="entry name" value="RESPONSE_REGULATORY"/>
    <property type="match status" value="1"/>
</dbReference>
<gene>
    <name evidence="10" type="ORF">FHW37_1011024</name>
</gene>
<dbReference type="AlphaFoldDB" id="A0A561R9D3"/>
<organism evidence="10 11">
    <name type="scientific">Neorhizobium alkalisoli</name>
    <dbReference type="NCBI Taxonomy" id="528178"/>
    <lineage>
        <taxon>Bacteria</taxon>
        <taxon>Pseudomonadati</taxon>
        <taxon>Pseudomonadota</taxon>
        <taxon>Alphaproteobacteria</taxon>
        <taxon>Hyphomicrobiales</taxon>
        <taxon>Rhizobiaceae</taxon>
        <taxon>Rhizobium/Agrobacterium group</taxon>
        <taxon>Neorhizobium</taxon>
    </lineage>
</organism>
<protein>
    <recommendedName>
        <fullName evidence="2">histidine kinase</fullName>
        <ecNumber evidence="2">2.7.13.3</ecNumber>
    </recommendedName>
</protein>
<dbReference type="GO" id="GO:0000160">
    <property type="term" value="P:phosphorelay signal transduction system"/>
    <property type="evidence" value="ECO:0007669"/>
    <property type="project" value="InterPro"/>
</dbReference>
<evidence type="ECO:0000259" key="9">
    <source>
        <dbReference type="PROSITE" id="PS50110"/>
    </source>
</evidence>
<keyword evidence="11" id="KW-1185">Reference proteome</keyword>
<dbReference type="InterPro" id="IPR011102">
    <property type="entry name" value="Sig_transdc_His_kinase_HWE"/>
</dbReference>
<dbReference type="InterPro" id="IPR011006">
    <property type="entry name" value="CheY-like_superfamily"/>
</dbReference>
<evidence type="ECO:0000256" key="3">
    <source>
        <dbReference type="ARBA" id="ARBA00022553"/>
    </source>
</evidence>
<comment type="caution">
    <text evidence="10">The sequence shown here is derived from an EMBL/GenBank/DDBJ whole genome shotgun (WGS) entry which is preliminary data.</text>
</comment>
<dbReference type="Gene3D" id="3.30.565.10">
    <property type="entry name" value="Histidine kinase-like ATPase, C-terminal domain"/>
    <property type="match status" value="1"/>
</dbReference>
<proteinExistence type="predicted"/>
<evidence type="ECO:0000313" key="11">
    <source>
        <dbReference type="Proteomes" id="UP000320653"/>
    </source>
</evidence>
<dbReference type="InterPro" id="IPR003018">
    <property type="entry name" value="GAF"/>
</dbReference>
<keyword evidence="6 10" id="KW-0418">Kinase</keyword>
<keyword evidence="5" id="KW-0547">Nucleotide-binding</keyword>
<comment type="catalytic activity">
    <reaction evidence="1">
        <text>ATP + protein L-histidine = ADP + protein N-phospho-L-histidine.</text>
        <dbReference type="EC" id="2.7.13.3"/>
    </reaction>
</comment>
<keyword evidence="4" id="KW-0808">Transferase</keyword>
<dbReference type="RefSeq" id="WP_186458147.1">
    <property type="nucleotide sequence ID" value="NZ_VIWP01000001.1"/>
</dbReference>
<evidence type="ECO:0000256" key="7">
    <source>
        <dbReference type="ARBA" id="ARBA00022840"/>
    </source>
</evidence>
<dbReference type="GO" id="GO:0005524">
    <property type="term" value="F:ATP binding"/>
    <property type="evidence" value="ECO:0007669"/>
    <property type="project" value="UniProtKB-KW"/>
</dbReference>